<feature type="signal peptide" evidence="1">
    <location>
        <begin position="1"/>
        <end position="21"/>
    </location>
</feature>
<dbReference type="Pfam" id="PF14135">
    <property type="entry name" value="DUF4302"/>
    <property type="match status" value="1"/>
</dbReference>
<evidence type="ECO:0000313" key="3">
    <source>
        <dbReference type="Proteomes" id="UP000482295"/>
    </source>
</evidence>
<comment type="caution">
    <text evidence="2">The sequence shown here is derived from an EMBL/GenBank/DDBJ whole genome shotgun (WGS) entry which is preliminary data.</text>
</comment>
<dbReference type="InterPro" id="IPR025396">
    <property type="entry name" value="DUF4302"/>
</dbReference>
<sequence length="506" mass="56040">MKMNKLLAYLFLLLPALTLQSCLKNQEDVFPESSAAQMKDYLDKTKDVLASSEKGWVLDMYPDKTRKYGGFAFVLKFDADKATVGSELSPNPSNLITSLYKTTADDGPVLTFDTYNAWMHKLATPSSEQTTALGGDFEFVIDSIGSDLIVVHGKRNQNVMYFRKLTDQTMTEYLTAVKKMKSTFKMSEGKGRVGDKKVVMKFSNHRLNLSVGDKEVASKVAYTLTDKGIRFYSPLDFNGVKVSEMTFDAEGNKLTAKEDANIVLYGFTPQLSKNDDAFERELYVGEDIQSVTTSEGSEWLTVTKTSNGVKVSAPANTSGHINKAVIKVKTADGESTITVTQADFDKDVAGNYTLYFNDYYDAAQTTPATISRETDGKILMKWTTSNVPVTIELTWNSEKLALDMESRQLMGKSLMSSGDTWYFYNIFFYEGNQWSGYNGKFTCSFPLSYTKNAAGTYETSGALTGKSSLGGAVEALWMSAFKGEGTDAGNYLGSYESFKKLKIVKN</sequence>
<dbReference type="EMBL" id="VVIQ01000013">
    <property type="protein sequence ID" value="MUL28685.1"/>
    <property type="molecule type" value="Genomic_DNA"/>
</dbReference>
<keyword evidence="3" id="KW-1185">Reference proteome</keyword>
<organism evidence="2 3">
    <name type="scientific">Prevotella vespertina</name>
    <dbReference type="NCBI Taxonomy" id="2608404"/>
    <lineage>
        <taxon>Bacteria</taxon>
        <taxon>Pseudomonadati</taxon>
        <taxon>Bacteroidota</taxon>
        <taxon>Bacteroidia</taxon>
        <taxon>Bacteroidales</taxon>
        <taxon>Prevotellaceae</taxon>
        <taxon>Prevotella</taxon>
    </lineage>
</organism>
<dbReference type="AlphaFoldDB" id="A0A7C9HF56"/>
<evidence type="ECO:0000313" key="2">
    <source>
        <dbReference type="EMBL" id="MUL28685.1"/>
    </source>
</evidence>
<protein>
    <submittedName>
        <fullName evidence="2">DUF4302 domain-containing protein</fullName>
    </submittedName>
</protein>
<reference evidence="2 3" key="1">
    <citation type="submission" date="2019-09" db="EMBL/GenBank/DDBJ databases">
        <title>Prevotella A2879 sp. nov., isolated from an abscess of a patient.</title>
        <authorList>
            <person name="Buhl M."/>
            <person name="Oberhettinger P."/>
        </authorList>
    </citation>
    <scope>NUCLEOTIDE SEQUENCE [LARGE SCALE GENOMIC DNA]</scope>
    <source>
        <strain evidence="2 3">A2879</strain>
    </source>
</reference>
<keyword evidence="1" id="KW-0732">Signal</keyword>
<feature type="chain" id="PRO_5028950623" evidence="1">
    <location>
        <begin position="22"/>
        <end position="506"/>
    </location>
</feature>
<proteinExistence type="predicted"/>
<evidence type="ECO:0000256" key="1">
    <source>
        <dbReference type="SAM" id="SignalP"/>
    </source>
</evidence>
<accession>A0A7C9HF56</accession>
<dbReference type="PROSITE" id="PS51257">
    <property type="entry name" value="PROKAR_LIPOPROTEIN"/>
    <property type="match status" value="1"/>
</dbReference>
<name>A0A7C9HF56_9BACT</name>
<dbReference type="Proteomes" id="UP000482295">
    <property type="component" value="Unassembled WGS sequence"/>
</dbReference>
<gene>
    <name evidence="2" type="ORF">F0475_10325</name>
</gene>